<evidence type="ECO:0000313" key="3">
    <source>
        <dbReference type="Proteomes" id="UP000501812"/>
    </source>
</evidence>
<evidence type="ECO:0000313" key="2">
    <source>
        <dbReference type="EMBL" id="QJE96931.1"/>
    </source>
</evidence>
<dbReference type="AlphaFoldDB" id="A0A858RK27"/>
<sequence length="324" mass="33323">MIRSFFCAATLIPCASFAGASASYTLDPLANSSGGTSGSSAAYSLTGSTTPGVQGGSSSYESRGGYAGQLGFFQGLVLFAAAANVEEEEDIQLGVAMSFDDGTSFPMAATDFAWSVASGPIAAISATGLASAGAVYEDSAATVHATNGTLSGNLTLMVLEADSDNYGTYAADGLPDAWQVLHFGIGSTKGGQNDDFDGDEVCNLVEFASGTNPADSTSGAGPLRLSGNILESAGAPLVEFAPALNVLDHRVLFIRRKDAGARNLIYAPQFSRNLSTWSNATTPQTIIADDGTYEVVSVRFPVLIGGRRSASKFFRMNLSIAPPP</sequence>
<protein>
    <recommendedName>
        <fullName evidence="4">PEP-CTERM sorting domain-containing protein</fullName>
    </recommendedName>
</protein>
<organism evidence="2 3">
    <name type="scientific">Luteolibacter luteus</name>
    <dbReference type="NCBI Taxonomy" id="2728835"/>
    <lineage>
        <taxon>Bacteria</taxon>
        <taxon>Pseudomonadati</taxon>
        <taxon>Verrucomicrobiota</taxon>
        <taxon>Verrucomicrobiia</taxon>
        <taxon>Verrucomicrobiales</taxon>
        <taxon>Verrucomicrobiaceae</taxon>
        <taxon>Luteolibacter</taxon>
    </lineage>
</organism>
<dbReference type="Gene3D" id="2.60.40.1080">
    <property type="match status" value="1"/>
</dbReference>
<gene>
    <name evidence="2" type="ORF">HHL09_14425</name>
</gene>
<accession>A0A858RK27</accession>
<name>A0A858RK27_9BACT</name>
<keyword evidence="3" id="KW-1185">Reference proteome</keyword>
<evidence type="ECO:0008006" key="4">
    <source>
        <dbReference type="Google" id="ProtNLM"/>
    </source>
</evidence>
<dbReference type="RefSeq" id="WP_169455331.1">
    <property type="nucleotide sequence ID" value="NZ_CP051774.1"/>
</dbReference>
<dbReference type="KEGG" id="luo:HHL09_14425"/>
<dbReference type="EMBL" id="CP051774">
    <property type="protein sequence ID" value="QJE96931.1"/>
    <property type="molecule type" value="Genomic_DNA"/>
</dbReference>
<dbReference type="Proteomes" id="UP000501812">
    <property type="component" value="Chromosome"/>
</dbReference>
<feature type="chain" id="PRO_5032311573" description="PEP-CTERM sorting domain-containing protein" evidence="1">
    <location>
        <begin position="23"/>
        <end position="324"/>
    </location>
</feature>
<evidence type="ECO:0000256" key="1">
    <source>
        <dbReference type="SAM" id="SignalP"/>
    </source>
</evidence>
<keyword evidence="1" id="KW-0732">Signal</keyword>
<proteinExistence type="predicted"/>
<feature type="signal peptide" evidence="1">
    <location>
        <begin position="1"/>
        <end position="22"/>
    </location>
</feature>
<reference evidence="2 3" key="1">
    <citation type="submission" date="2020-04" db="EMBL/GenBank/DDBJ databases">
        <title>Luteolibacter sp. G-1-1-1 isolated from soil.</title>
        <authorList>
            <person name="Dahal R.H."/>
        </authorList>
    </citation>
    <scope>NUCLEOTIDE SEQUENCE [LARGE SCALE GENOMIC DNA]</scope>
    <source>
        <strain evidence="2 3">G-1-1-1</strain>
    </source>
</reference>